<proteinExistence type="predicted"/>
<dbReference type="Proteomes" id="UP000317835">
    <property type="component" value="Chromosome"/>
</dbReference>
<dbReference type="KEGG" id="tpla:ElP_15650"/>
<dbReference type="NCBIfam" id="TIGR03123">
    <property type="entry name" value="one_C_unchar_1"/>
    <property type="match status" value="1"/>
</dbReference>
<reference evidence="2 3" key="1">
    <citation type="submission" date="2019-02" db="EMBL/GenBank/DDBJ databases">
        <title>Deep-cultivation of Planctomycetes and their phenomic and genomic characterization uncovers novel biology.</title>
        <authorList>
            <person name="Wiegand S."/>
            <person name="Jogler M."/>
            <person name="Boedeker C."/>
            <person name="Pinto D."/>
            <person name="Vollmers J."/>
            <person name="Rivas-Marin E."/>
            <person name="Kohn T."/>
            <person name="Peeters S.H."/>
            <person name="Heuer A."/>
            <person name="Rast P."/>
            <person name="Oberbeckmann S."/>
            <person name="Bunk B."/>
            <person name="Jeske O."/>
            <person name="Meyerdierks A."/>
            <person name="Storesund J.E."/>
            <person name="Kallscheuer N."/>
            <person name="Luecker S."/>
            <person name="Lage O.M."/>
            <person name="Pohl T."/>
            <person name="Merkel B.J."/>
            <person name="Hornburger P."/>
            <person name="Mueller R.-W."/>
            <person name="Bruemmer F."/>
            <person name="Labrenz M."/>
            <person name="Spormann A.M."/>
            <person name="Op den Camp H."/>
            <person name="Overmann J."/>
            <person name="Amann R."/>
            <person name="Jetten M.S.M."/>
            <person name="Mascher T."/>
            <person name="Medema M.H."/>
            <person name="Devos D.P."/>
            <person name="Kaster A.-K."/>
            <person name="Ovreas L."/>
            <person name="Rohde M."/>
            <person name="Galperin M.Y."/>
            <person name="Jogler C."/>
        </authorList>
    </citation>
    <scope>NUCLEOTIDE SEQUENCE [LARGE SCALE GENOMIC DNA]</scope>
    <source>
        <strain evidence="2 3">ElP</strain>
    </source>
</reference>
<evidence type="ECO:0000313" key="2">
    <source>
        <dbReference type="EMBL" id="QDV33689.1"/>
    </source>
</evidence>
<dbReference type="OrthoDB" id="1792672at2"/>
<feature type="domain" description="Hydantoinase A/oxoprolinase" evidence="1">
    <location>
        <begin position="63"/>
        <end position="310"/>
    </location>
</feature>
<dbReference type="Pfam" id="PF01968">
    <property type="entry name" value="Hydantoinase_A"/>
    <property type="match status" value="1"/>
</dbReference>
<sequence length="350" mass="36547">MSPPDAVARPTWLGLDIGGANIKAAHSGGQARSLPFELWKRPSELPDALARVGGLLPAADRIAVTMTAELCDCFATKSEGVSAVLGAVWKAFPGRPIRVWGTDGRFHTMEESVKQPDLPAASNWLALATLAARLLPEGPGILIDVGSTTADLIPLLDGRPAARGRTDTDRLQAGELLYAGVRRTPIMALATELPHRGRPTGLAAELFASTLDVYLTLGDLPPDPTDDSTADGRPATLPAALDRLARMVGADRDRFTPEDARAFALAADEALMARLAASAERACLETVGRPRGAVVSGSGSFLARRLAARLLPEGAPVLSLDDTWGPLASTAGCAYALVVLAGERDGESPG</sequence>
<dbReference type="AlphaFoldDB" id="A0A518GYK8"/>
<dbReference type="InterPro" id="IPR002756">
    <property type="entry name" value="MfnF"/>
</dbReference>
<evidence type="ECO:0000259" key="1">
    <source>
        <dbReference type="Pfam" id="PF01968"/>
    </source>
</evidence>
<gene>
    <name evidence="2" type="ORF">ElP_15650</name>
</gene>
<dbReference type="Gene3D" id="3.30.420.190">
    <property type="entry name" value="conserved archaeal protein q6m145"/>
    <property type="match status" value="1"/>
</dbReference>
<dbReference type="GO" id="GO:0016787">
    <property type="term" value="F:hydrolase activity"/>
    <property type="evidence" value="ECO:0007669"/>
    <property type="project" value="InterPro"/>
</dbReference>
<name>A0A518GYK8_9BACT</name>
<keyword evidence="3" id="KW-1185">Reference proteome</keyword>
<organism evidence="2 3">
    <name type="scientific">Tautonia plasticadhaerens</name>
    <dbReference type="NCBI Taxonomy" id="2527974"/>
    <lineage>
        <taxon>Bacteria</taxon>
        <taxon>Pseudomonadati</taxon>
        <taxon>Planctomycetota</taxon>
        <taxon>Planctomycetia</taxon>
        <taxon>Isosphaerales</taxon>
        <taxon>Isosphaeraceae</taxon>
        <taxon>Tautonia</taxon>
    </lineage>
</organism>
<accession>A0A518GYK8</accession>
<dbReference type="EMBL" id="CP036426">
    <property type="protein sequence ID" value="QDV33689.1"/>
    <property type="molecule type" value="Genomic_DNA"/>
</dbReference>
<dbReference type="SUPFAM" id="SSF53067">
    <property type="entry name" value="Actin-like ATPase domain"/>
    <property type="match status" value="1"/>
</dbReference>
<dbReference type="InterPro" id="IPR002821">
    <property type="entry name" value="Hydantoinase_A"/>
</dbReference>
<evidence type="ECO:0000313" key="3">
    <source>
        <dbReference type="Proteomes" id="UP000317835"/>
    </source>
</evidence>
<dbReference type="InterPro" id="IPR043129">
    <property type="entry name" value="ATPase_NBD"/>
</dbReference>
<dbReference type="RefSeq" id="WP_145268033.1">
    <property type="nucleotide sequence ID" value="NZ_CP036426.1"/>
</dbReference>
<protein>
    <submittedName>
        <fullName evidence="2">Hydantoinase/oxoprolinase</fullName>
    </submittedName>
</protein>
<dbReference type="Gene3D" id="3.30.420.40">
    <property type="match status" value="1"/>
</dbReference>